<protein>
    <submittedName>
        <fullName evidence="4">Uncharacterized protein</fullName>
    </submittedName>
</protein>
<evidence type="ECO:0000256" key="3">
    <source>
        <dbReference type="SAM" id="MobiDB-lite"/>
    </source>
</evidence>
<keyword evidence="2" id="KW-0677">Repeat</keyword>
<reference evidence="4" key="1">
    <citation type="journal article" date="2021" name="Open Biol.">
        <title>Shared evolutionary footprints suggest mitochondrial oxidative damage underlies multiple complex I losses in fungi.</title>
        <authorList>
            <person name="Schikora-Tamarit M.A."/>
            <person name="Marcet-Houben M."/>
            <person name="Nosek J."/>
            <person name="Gabaldon T."/>
        </authorList>
    </citation>
    <scope>NUCLEOTIDE SEQUENCE</scope>
    <source>
        <strain evidence="4">CBS6341</strain>
    </source>
</reference>
<proteinExistence type="predicted"/>
<evidence type="ECO:0000256" key="2">
    <source>
        <dbReference type="ARBA" id="ARBA00022737"/>
    </source>
</evidence>
<dbReference type="AlphaFoldDB" id="A0A9P8T3E5"/>
<reference evidence="4" key="2">
    <citation type="submission" date="2021-01" db="EMBL/GenBank/DDBJ databases">
        <authorList>
            <person name="Schikora-Tamarit M.A."/>
        </authorList>
    </citation>
    <scope>NUCLEOTIDE SEQUENCE</scope>
    <source>
        <strain evidence="4">CBS6341</strain>
    </source>
</reference>
<dbReference type="PANTHER" id="PTHR19857:SF8">
    <property type="entry name" value="ANGIO-ASSOCIATED MIGRATORY CELL PROTEIN"/>
    <property type="match status" value="1"/>
</dbReference>
<comment type="caution">
    <text evidence="4">The sequence shown here is derived from an EMBL/GenBank/DDBJ whole genome shotgun (WGS) entry which is preliminary data.</text>
</comment>
<feature type="compositionally biased region" description="Acidic residues" evidence="3">
    <location>
        <begin position="8"/>
        <end position="25"/>
    </location>
</feature>
<dbReference type="SMART" id="SM00320">
    <property type="entry name" value="WD40"/>
    <property type="match status" value="8"/>
</dbReference>
<dbReference type="InterPro" id="IPR001680">
    <property type="entry name" value="WD40_rpt"/>
</dbReference>
<dbReference type="EMBL" id="JAEUBF010001524">
    <property type="protein sequence ID" value="KAH3663920.1"/>
    <property type="molecule type" value="Genomic_DNA"/>
</dbReference>
<dbReference type="InterPro" id="IPR036322">
    <property type="entry name" value="WD40_repeat_dom_sf"/>
</dbReference>
<feature type="compositionally biased region" description="Acidic residues" evidence="3">
    <location>
        <begin position="33"/>
        <end position="42"/>
    </location>
</feature>
<accession>A0A9P8T3E5</accession>
<keyword evidence="1" id="KW-0853">WD repeat</keyword>
<evidence type="ECO:0000313" key="4">
    <source>
        <dbReference type="EMBL" id="KAH3663920.1"/>
    </source>
</evidence>
<feature type="region of interest" description="Disordered" evidence="3">
    <location>
        <begin position="1"/>
        <end position="42"/>
    </location>
</feature>
<sequence>MSTQPIEETPEDQEFITSNEVDEVYEGGANEPEPIDNDDEVDDVVQNEDIQDDDEKIEIDMSNNSWGYFDKHEDSVFTVFSHPTLPLVFSGGGDNLGYLWTSHSQPPKFVQQIKGHKESIISGGFTGDGEFLITGDMAGKILVHQSTKRGQVWKLVAELEEIEEITWIKTHPTQPVFAFGGNDGSVWVYQLTPTLEQIMSGFSHQQETSSGVFVNTQDLDSLNLVTISTDGSIVGWNCFTAQPYFKLSETDFKGQQIPWISLSLQETTHILAVGSNEGTLAIINISNGTVLTYFKVVELSEDQDELDGSIETITWSNTLPLLAIGLVSGNVILFDIKTWRQRSSISLDEAITKLQFIKDTPFLIGSSMNGKIYKWDSRTNTEIFVGVGHNMGVLDFSAVENGNKLITAGDEGVSLLFNISA</sequence>
<gene>
    <name evidence="4" type="ORF">WICMUC_005859</name>
</gene>
<dbReference type="Proteomes" id="UP000769528">
    <property type="component" value="Unassembled WGS sequence"/>
</dbReference>
<dbReference type="PANTHER" id="PTHR19857">
    <property type="entry name" value="MITOCHONDRIAL DIVISION PROTEIN 1-RELATED"/>
    <property type="match status" value="1"/>
</dbReference>
<name>A0A9P8T3E5_9ASCO</name>
<dbReference type="Gene3D" id="2.130.10.10">
    <property type="entry name" value="YVTN repeat-like/Quinoprotein amine dehydrogenase"/>
    <property type="match status" value="1"/>
</dbReference>
<dbReference type="OrthoDB" id="10261640at2759"/>
<dbReference type="InterPro" id="IPR015943">
    <property type="entry name" value="WD40/YVTN_repeat-like_dom_sf"/>
</dbReference>
<organism evidence="4 5">
    <name type="scientific">Wickerhamomyces mucosus</name>
    <dbReference type="NCBI Taxonomy" id="1378264"/>
    <lineage>
        <taxon>Eukaryota</taxon>
        <taxon>Fungi</taxon>
        <taxon>Dikarya</taxon>
        <taxon>Ascomycota</taxon>
        <taxon>Saccharomycotina</taxon>
        <taxon>Saccharomycetes</taxon>
        <taxon>Phaffomycetales</taxon>
        <taxon>Wickerhamomycetaceae</taxon>
        <taxon>Wickerhamomyces</taxon>
    </lineage>
</organism>
<evidence type="ECO:0000313" key="5">
    <source>
        <dbReference type="Proteomes" id="UP000769528"/>
    </source>
</evidence>
<dbReference type="SUPFAM" id="SSF50978">
    <property type="entry name" value="WD40 repeat-like"/>
    <property type="match status" value="1"/>
</dbReference>
<evidence type="ECO:0000256" key="1">
    <source>
        <dbReference type="ARBA" id="ARBA00022574"/>
    </source>
</evidence>
<dbReference type="InterPro" id="IPR051179">
    <property type="entry name" value="WD_repeat_multifunction"/>
</dbReference>
<keyword evidence="5" id="KW-1185">Reference proteome</keyword>